<dbReference type="EMBL" id="DSOL01000080">
    <property type="protein sequence ID" value="HEN27594.1"/>
    <property type="molecule type" value="Genomic_DNA"/>
</dbReference>
<proteinExistence type="predicted"/>
<comment type="caution">
    <text evidence="1">The sequence shown here is derived from an EMBL/GenBank/DDBJ whole genome shotgun (WGS) entry which is preliminary data.</text>
</comment>
<accession>A0A7C2P3Y1</accession>
<dbReference type="InterPro" id="IPR016155">
    <property type="entry name" value="Mopterin_synth/thiamin_S_b"/>
</dbReference>
<organism evidence="1">
    <name type="scientific">candidate division WOR-3 bacterium</name>
    <dbReference type="NCBI Taxonomy" id="2052148"/>
    <lineage>
        <taxon>Bacteria</taxon>
        <taxon>Bacteria division WOR-3</taxon>
    </lineage>
</organism>
<evidence type="ECO:0008006" key="2">
    <source>
        <dbReference type="Google" id="ProtNLM"/>
    </source>
</evidence>
<dbReference type="InterPro" id="IPR012675">
    <property type="entry name" value="Beta-grasp_dom_sf"/>
</dbReference>
<evidence type="ECO:0000313" key="1">
    <source>
        <dbReference type="EMBL" id="HEN27594.1"/>
    </source>
</evidence>
<dbReference type="SUPFAM" id="SSF54285">
    <property type="entry name" value="MoaD/ThiS"/>
    <property type="match status" value="1"/>
</dbReference>
<dbReference type="Pfam" id="PF02597">
    <property type="entry name" value="ThiS"/>
    <property type="match status" value="1"/>
</dbReference>
<dbReference type="Gene3D" id="3.10.20.30">
    <property type="match status" value="1"/>
</dbReference>
<dbReference type="InterPro" id="IPR003749">
    <property type="entry name" value="ThiS/MoaD-like"/>
</dbReference>
<dbReference type="AlphaFoldDB" id="A0A7C2P3Y1"/>
<protein>
    <recommendedName>
        <fullName evidence="2">MoaD/ThiS family protein</fullName>
    </recommendedName>
</protein>
<gene>
    <name evidence="1" type="ORF">ENQ77_02820</name>
</gene>
<reference evidence="1" key="1">
    <citation type="journal article" date="2020" name="mSystems">
        <title>Genome- and Community-Level Interaction Insights into Carbon Utilization and Element Cycling Functions of Hydrothermarchaeota in Hydrothermal Sediment.</title>
        <authorList>
            <person name="Zhou Z."/>
            <person name="Liu Y."/>
            <person name="Xu W."/>
            <person name="Pan J."/>
            <person name="Luo Z.H."/>
            <person name="Li M."/>
        </authorList>
    </citation>
    <scope>NUCLEOTIDE SEQUENCE [LARGE SCALE GENOMIC DNA]</scope>
    <source>
        <strain evidence="1">SpSt-34</strain>
    </source>
</reference>
<name>A0A7C2P3Y1_UNCW3</name>
<sequence length="91" mass="9985">MKVINLQIKFVGIPLKNVKKKDYFLTIKTNQENITLKDVLQALSEKGIYVDLNLPGILVLINGINYQFLGGLHSEIKNGALLVITTFAGGG</sequence>